<reference evidence="2" key="1">
    <citation type="submission" date="2021-02" db="EMBL/GenBank/DDBJ databases">
        <authorList>
            <person name="Nowell W R."/>
        </authorList>
    </citation>
    <scope>NUCLEOTIDE SEQUENCE</scope>
</reference>
<dbReference type="OrthoDB" id="10063835at2759"/>
<accession>A0A819K6W7</accession>
<sequence length="100" mass="11952">SNTNNITNVIINERCSIEKIKMFVALYSSMEHLAIQMRRQKFEFIFRFILLKTKINIEYLCSLSIEQIVKSTTKIIKNLIESEELLDNYLIKFIDRNLYL</sequence>
<organism evidence="2 3">
    <name type="scientific">Rotaria sordida</name>
    <dbReference type="NCBI Taxonomy" id="392033"/>
    <lineage>
        <taxon>Eukaryota</taxon>
        <taxon>Metazoa</taxon>
        <taxon>Spiralia</taxon>
        <taxon>Gnathifera</taxon>
        <taxon>Rotifera</taxon>
        <taxon>Eurotatoria</taxon>
        <taxon>Bdelloidea</taxon>
        <taxon>Philodinida</taxon>
        <taxon>Philodinidae</taxon>
        <taxon>Rotaria</taxon>
    </lineage>
</organism>
<feature type="non-terminal residue" evidence="2">
    <location>
        <position position="1"/>
    </location>
</feature>
<gene>
    <name evidence="2" type="ORF">OTI717_LOCUS26026</name>
    <name evidence="1" type="ORF">RFH988_LOCUS37639</name>
</gene>
<dbReference type="Proteomes" id="UP000663882">
    <property type="component" value="Unassembled WGS sequence"/>
</dbReference>
<evidence type="ECO:0000313" key="3">
    <source>
        <dbReference type="Proteomes" id="UP000663823"/>
    </source>
</evidence>
<dbReference type="EMBL" id="CAJNOO010007743">
    <property type="protein sequence ID" value="CAF1473187.1"/>
    <property type="molecule type" value="Genomic_DNA"/>
</dbReference>
<dbReference type="Proteomes" id="UP000663823">
    <property type="component" value="Unassembled WGS sequence"/>
</dbReference>
<comment type="caution">
    <text evidence="2">The sequence shown here is derived from an EMBL/GenBank/DDBJ whole genome shotgun (WGS) entry which is preliminary data.</text>
</comment>
<dbReference type="AlphaFoldDB" id="A0A819K6W7"/>
<proteinExistence type="predicted"/>
<protein>
    <submittedName>
        <fullName evidence="2">Uncharacterized protein</fullName>
    </submittedName>
</protein>
<evidence type="ECO:0000313" key="1">
    <source>
        <dbReference type="EMBL" id="CAF1473187.1"/>
    </source>
</evidence>
<dbReference type="EMBL" id="CAJOAX010005335">
    <property type="protein sequence ID" value="CAF3944140.1"/>
    <property type="molecule type" value="Genomic_DNA"/>
</dbReference>
<name>A0A819K6W7_9BILA</name>
<evidence type="ECO:0000313" key="2">
    <source>
        <dbReference type="EMBL" id="CAF3944140.1"/>
    </source>
</evidence>